<dbReference type="KEGG" id="vg:40085754"/>
<proteinExistence type="predicted"/>
<name>A0A223AJ06_9CAUD</name>
<protein>
    <submittedName>
        <fullName evidence="1">Uncharacterized protein</fullName>
    </submittedName>
</protein>
<dbReference type="OrthoDB" id="16542at10239"/>
<sequence length="502" mass="54367">MALGKFEGNVKVQGEPQAGAIVKVFRKSDDKKMSQATTDSAGHFVVLGLDTAIEYYMIIEEPSGNWNPRVSAKRFPVESDADPARDYILERQPFVYLRFDEAVGTAVVDAAENVSDFTYIGGDASTLNTNNPLVHGSLKALTTPVQQSPGSAVGVRRDNPLFNMLNVNWAIGMVFNMEANGLQGDGTSVLCKMAGLYSPELSTFPVTGDPSKFYIRVQYSGYSNLMRSRNLNVGQTYHIALVQDESRVLLYIDGKLDVSSRSRYASGYDQGNVTIGFGLYTGSSIFYNYGGRIDDFVVFGKELDDLDASNIYTLQTNPAASLSKTYCQFDPALKVGTVDVVSRRRIRNTTSSGHSSVLGNQPKTSGKWYFEVTRESWNIMPGVSASLPPSDGQLYPGGRADSIGLWQNTVWNNGSQIGSMPDSLPETGTIGVAVDLDARKLSYVYAGQTSVSQYNIPAGAMRIAVGNGGSDASSWGHRLNSGGAPFVLTVPAGYNPGWYEET</sequence>
<dbReference type="InterPro" id="IPR043136">
    <property type="entry name" value="B30.2/SPRY_sf"/>
</dbReference>
<dbReference type="RefSeq" id="YP_009609669.1">
    <property type="nucleotide sequence ID" value="NC_041997.1"/>
</dbReference>
<dbReference type="Gene3D" id="2.60.120.200">
    <property type="match status" value="1"/>
</dbReference>
<evidence type="ECO:0000313" key="1">
    <source>
        <dbReference type="EMBL" id="ASS33933.1"/>
    </source>
</evidence>
<keyword evidence="2" id="KW-1185">Reference proteome</keyword>
<dbReference type="Gene3D" id="2.60.120.920">
    <property type="match status" value="1"/>
</dbReference>
<reference evidence="1 2" key="1">
    <citation type="submission" date="2017-08" db="EMBL/GenBank/DDBJ databases">
        <title>Characterization and complete genome sequence of novel bacteriophage infecting the causal agent of bacterial fruit blotch, Acidovorax citrulli.</title>
        <authorList>
            <person name="Midani A.R."/>
            <person name="Park S.-H."/>
            <person name="Choi T.-J."/>
        </authorList>
    </citation>
    <scope>NUCLEOTIDE SEQUENCE [LARGE SCALE GENOMIC DNA]</scope>
</reference>
<evidence type="ECO:0000313" key="2">
    <source>
        <dbReference type="Proteomes" id="UP000224101"/>
    </source>
</evidence>
<dbReference type="InterPro" id="IPR013320">
    <property type="entry name" value="ConA-like_dom_sf"/>
</dbReference>
<dbReference type="EMBL" id="KY979132">
    <property type="protein sequence ID" value="ASS33933.1"/>
    <property type="molecule type" value="Genomic_DNA"/>
</dbReference>
<dbReference type="Proteomes" id="UP000224101">
    <property type="component" value="Segment"/>
</dbReference>
<accession>A0A223AJ06</accession>
<dbReference type="GeneID" id="40085754"/>
<organism evidence="1 2">
    <name type="scientific">Acidovorax phage ACP17</name>
    <dbReference type="NCBI Taxonomy" id="2010329"/>
    <lineage>
        <taxon>Viruses</taxon>
        <taxon>Duplodnaviria</taxon>
        <taxon>Heunggongvirae</taxon>
        <taxon>Uroviricota</taxon>
        <taxon>Caudoviricetes</taxon>
        <taxon>Busanvirus</taxon>
        <taxon>Busanvirus ACP17</taxon>
    </lineage>
</organism>
<dbReference type="SUPFAM" id="SSF49899">
    <property type="entry name" value="Concanavalin A-like lectins/glucanases"/>
    <property type="match status" value="2"/>
</dbReference>
<dbReference type="Pfam" id="PF13385">
    <property type="entry name" value="Laminin_G_3"/>
    <property type="match status" value="1"/>
</dbReference>